<protein>
    <recommendedName>
        <fullName evidence="10">Fibronectin type-III domain-containing protein</fullName>
    </recommendedName>
</protein>
<evidence type="ECO:0000256" key="7">
    <source>
        <dbReference type="ARBA" id="ARBA00023180"/>
    </source>
</evidence>
<dbReference type="RefSeq" id="XP_026037771.1">
    <property type="nucleotide sequence ID" value="XM_026181986.1"/>
</dbReference>
<reference evidence="12" key="2">
    <citation type="submission" date="2023-03" db="EMBL/GenBank/DDBJ databases">
        <authorList>
            <consortium name="Wellcome Sanger Institute Data Sharing"/>
        </authorList>
    </citation>
    <scope>NUCLEOTIDE SEQUENCE [LARGE SCALE GENOMIC DNA]</scope>
</reference>
<dbReference type="InterPro" id="IPR013783">
    <property type="entry name" value="Ig-like_fold"/>
</dbReference>
<dbReference type="Gene3D" id="2.60.40.10">
    <property type="entry name" value="Immunoglobulins"/>
    <property type="match status" value="2"/>
</dbReference>
<evidence type="ECO:0000313" key="12">
    <source>
        <dbReference type="Proteomes" id="UP000265100"/>
    </source>
</evidence>
<evidence type="ECO:0000256" key="9">
    <source>
        <dbReference type="SAM" id="SignalP"/>
    </source>
</evidence>
<accession>A0A3P8PA76</accession>
<evidence type="ECO:0000256" key="3">
    <source>
        <dbReference type="ARBA" id="ARBA00022729"/>
    </source>
</evidence>
<sequence>MMPTRLLLLLCLIGPVFAIEAPDVDCLIINLKNVSCTWNKKGTPKVNYTFYSSFFNKKEKSCPQYLTENNMNIGCIQPCESHDRFMTFNTRLVHGKDRFKETHGLKNRVKLNPPTNLTVLNGSDFNLWFYWNHTSPARLHCVESEVRFRTNNNNWGSSKVSPEIQKYCINSPSGSSRYELQVRNRIDDSCGSSDFWSDWSEPVFWGSNSSIDSDSVPLWMTLLYVVGAITLILLVVMLLQRERLKIILIPAVPKPSPILHDIEDWFQLSKGLKENFKASYNEQVCPVREYNYVSQSDSMNSDDSTSSVSTNQTHCSVSIDVNDAEDLYVPLSSSSSQVPSEEVLQVSD</sequence>
<dbReference type="OMA" id="HDIEDWF"/>
<evidence type="ECO:0000256" key="5">
    <source>
        <dbReference type="ARBA" id="ARBA00023136"/>
    </source>
</evidence>
<dbReference type="PANTHER" id="PTHR23037:SF47">
    <property type="entry name" value="INTERLEUKIN 2 RECEPTOR SUBUNIT GAMMA"/>
    <property type="match status" value="1"/>
</dbReference>
<evidence type="ECO:0000256" key="2">
    <source>
        <dbReference type="ARBA" id="ARBA00022692"/>
    </source>
</evidence>
<dbReference type="GeneID" id="113030483"/>
<reference evidence="11 12" key="1">
    <citation type="submission" date="2018-05" db="EMBL/GenBank/DDBJ databases">
        <authorList>
            <person name="Datahose"/>
        </authorList>
    </citation>
    <scope>NUCLEOTIDE SEQUENCE</scope>
</reference>
<dbReference type="Proteomes" id="UP000265100">
    <property type="component" value="Chromosome 10"/>
</dbReference>
<evidence type="ECO:0000256" key="4">
    <source>
        <dbReference type="ARBA" id="ARBA00022989"/>
    </source>
</evidence>
<dbReference type="GeneTree" id="ENSGT00940000164309"/>
<dbReference type="AlphaFoldDB" id="A0A3P8PA76"/>
<dbReference type="PROSITE" id="PS50853">
    <property type="entry name" value="FN3"/>
    <property type="match status" value="1"/>
</dbReference>
<keyword evidence="4 8" id="KW-1133">Transmembrane helix</keyword>
<keyword evidence="12" id="KW-1185">Reference proteome</keyword>
<keyword evidence="2 8" id="KW-0812">Transmembrane</keyword>
<dbReference type="InterPro" id="IPR048651">
    <property type="entry name" value="CRLF2-like_D1"/>
</dbReference>
<dbReference type="PANTHER" id="PTHR23037">
    <property type="entry name" value="CYTOKINE RECEPTOR"/>
    <property type="match status" value="1"/>
</dbReference>
<feature type="domain" description="Fibronectin type-III" evidence="10">
    <location>
        <begin position="113"/>
        <end position="212"/>
    </location>
</feature>
<evidence type="ECO:0000313" key="11">
    <source>
        <dbReference type="Ensembl" id="ENSACLP00000013918.1"/>
    </source>
</evidence>
<feature type="chain" id="PRO_5018247495" description="Fibronectin type-III domain-containing protein" evidence="9">
    <location>
        <begin position="19"/>
        <end position="348"/>
    </location>
</feature>
<comment type="subcellular location">
    <subcellularLocation>
        <location evidence="1">Membrane</location>
        <topology evidence="1">Single-pass type I membrane protein</topology>
    </subcellularLocation>
</comment>
<evidence type="ECO:0000259" key="10">
    <source>
        <dbReference type="PROSITE" id="PS50853"/>
    </source>
</evidence>
<keyword evidence="5 8" id="KW-0472">Membrane</keyword>
<evidence type="ECO:0000256" key="1">
    <source>
        <dbReference type="ARBA" id="ARBA00004479"/>
    </source>
</evidence>
<dbReference type="SUPFAM" id="SSF49265">
    <property type="entry name" value="Fibronectin type III"/>
    <property type="match status" value="2"/>
</dbReference>
<keyword evidence="3 9" id="KW-0732">Signal</keyword>
<feature type="transmembrane region" description="Helical" evidence="8">
    <location>
        <begin position="218"/>
        <end position="239"/>
    </location>
</feature>
<keyword evidence="7" id="KW-0325">Glycoprotein</keyword>
<keyword evidence="6" id="KW-0675">Receptor</keyword>
<dbReference type="Ensembl" id="ENSACLT00000014255.2">
    <property type="protein sequence ID" value="ENSACLP00000013918.1"/>
    <property type="gene ID" value="ENSACLG00000009511.2"/>
</dbReference>
<dbReference type="InterPro" id="IPR003961">
    <property type="entry name" value="FN3_dom"/>
</dbReference>
<evidence type="ECO:0000256" key="8">
    <source>
        <dbReference type="SAM" id="Phobius"/>
    </source>
</evidence>
<reference evidence="11" key="4">
    <citation type="submission" date="2025-09" db="UniProtKB">
        <authorList>
            <consortium name="Ensembl"/>
        </authorList>
    </citation>
    <scope>IDENTIFICATION</scope>
</reference>
<dbReference type="Pfam" id="PF21604">
    <property type="entry name" value="CRLF2_D1"/>
    <property type="match status" value="1"/>
</dbReference>
<dbReference type="OrthoDB" id="8942047at2759"/>
<dbReference type="STRING" id="8154.ENSACLP00000013918"/>
<dbReference type="InterPro" id="IPR036116">
    <property type="entry name" value="FN3_sf"/>
</dbReference>
<proteinExistence type="predicted"/>
<name>A0A3P8PA76_ASTCA</name>
<dbReference type="GO" id="GO:0009897">
    <property type="term" value="C:external side of plasma membrane"/>
    <property type="evidence" value="ECO:0007669"/>
    <property type="project" value="TreeGrafter"/>
</dbReference>
<feature type="signal peptide" evidence="9">
    <location>
        <begin position="1"/>
        <end position="18"/>
    </location>
</feature>
<dbReference type="Bgee" id="ENSACLG00000009511">
    <property type="expression patterns" value="Expressed in spleen and 2 other cell types or tissues"/>
</dbReference>
<reference evidence="11" key="3">
    <citation type="submission" date="2025-08" db="UniProtKB">
        <authorList>
            <consortium name="Ensembl"/>
        </authorList>
    </citation>
    <scope>IDENTIFICATION</scope>
</reference>
<evidence type="ECO:0000256" key="6">
    <source>
        <dbReference type="ARBA" id="ARBA00023170"/>
    </source>
</evidence>
<dbReference type="GO" id="GO:0004896">
    <property type="term" value="F:cytokine receptor activity"/>
    <property type="evidence" value="ECO:0007669"/>
    <property type="project" value="TreeGrafter"/>
</dbReference>
<organism evidence="11 12">
    <name type="scientific">Astatotilapia calliptera</name>
    <name type="common">Eastern happy</name>
    <name type="synonym">Chromis callipterus</name>
    <dbReference type="NCBI Taxonomy" id="8154"/>
    <lineage>
        <taxon>Eukaryota</taxon>
        <taxon>Metazoa</taxon>
        <taxon>Chordata</taxon>
        <taxon>Craniata</taxon>
        <taxon>Vertebrata</taxon>
        <taxon>Euteleostomi</taxon>
        <taxon>Actinopterygii</taxon>
        <taxon>Neopterygii</taxon>
        <taxon>Teleostei</taxon>
        <taxon>Neoteleostei</taxon>
        <taxon>Acanthomorphata</taxon>
        <taxon>Ovalentaria</taxon>
        <taxon>Cichlomorphae</taxon>
        <taxon>Cichliformes</taxon>
        <taxon>Cichlidae</taxon>
        <taxon>African cichlids</taxon>
        <taxon>Pseudocrenilabrinae</taxon>
        <taxon>Haplochromini</taxon>
        <taxon>Astatotilapia</taxon>
    </lineage>
</organism>
<dbReference type="FunFam" id="2.60.40.10:FF:000754">
    <property type="entry name" value="Cytokine receptor common subunit gamma"/>
    <property type="match status" value="1"/>
</dbReference>